<keyword evidence="1" id="KW-0812">Transmembrane</keyword>
<keyword evidence="1" id="KW-1133">Transmembrane helix</keyword>
<organism evidence="2 3">
    <name type="scientific">Caldanaerobacter subterraneus</name>
    <dbReference type="NCBI Taxonomy" id="911092"/>
    <lineage>
        <taxon>Bacteria</taxon>
        <taxon>Bacillati</taxon>
        <taxon>Bacillota</taxon>
        <taxon>Clostridia</taxon>
        <taxon>Thermoanaerobacterales</taxon>
        <taxon>Thermoanaerobacteraceae</taxon>
        <taxon>Caldanaerobacter</taxon>
    </lineage>
</organism>
<dbReference type="InterPro" id="IPR002798">
    <property type="entry name" value="SpoIIM-like"/>
</dbReference>
<proteinExistence type="predicted"/>
<comment type="caution">
    <text evidence="2">The sequence shown here is derived from an EMBL/GenBank/DDBJ whole genome shotgun (WGS) entry which is preliminary data.</text>
</comment>
<reference evidence="2 3" key="1">
    <citation type="journal article" date="2018" name="Nat. Biotechnol.">
        <title>A standardized bacterial taxonomy based on genome phylogeny substantially revises the tree of life.</title>
        <authorList>
            <person name="Parks D.H."/>
            <person name="Chuvochina M."/>
            <person name="Waite D.W."/>
            <person name="Rinke C."/>
            <person name="Skarshewski A."/>
            <person name="Chaumeil P.A."/>
            <person name="Hugenholtz P."/>
        </authorList>
    </citation>
    <scope>NUCLEOTIDE SEQUENCE [LARGE SCALE GENOMIC DNA]</scope>
    <source>
        <strain evidence="2">UBA12544</strain>
    </source>
</reference>
<feature type="transmembrane region" description="Helical" evidence="1">
    <location>
        <begin position="82"/>
        <end position="102"/>
    </location>
</feature>
<evidence type="ECO:0000313" key="3">
    <source>
        <dbReference type="Proteomes" id="UP000264445"/>
    </source>
</evidence>
<dbReference type="OMA" id="MVRNQFM"/>
<gene>
    <name evidence="2" type="primary">spoIIM</name>
    <name evidence="2" type="ORF">DEA61_02435</name>
</gene>
<name>A0A101E697_9THEO</name>
<keyword evidence="1" id="KW-0472">Membrane</keyword>
<protein>
    <submittedName>
        <fullName evidence="2">Stage II sporulation protein M</fullName>
    </submittedName>
</protein>
<dbReference type="AlphaFoldDB" id="A0A101E697"/>
<dbReference type="RefSeq" id="WP_009610248.1">
    <property type="nucleotide sequence ID" value="NZ_DOLB01000049.1"/>
</dbReference>
<accession>A0A101E697</accession>
<dbReference type="InterPro" id="IPR014196">
    <property type="entry name" value="SpoIIM"/>
</dbReference>
<dbReference type="PIRSF" id="PIRSF038973">
    <property type="entry name" value="SpoIIM"/>
    <property type="match status" value="1"/>
</dbReference>
<dbReference type="NCBIfam" id="TIGR02831">
    <property type="entry name" value="spo_II_M"/>
    <property type="match status" value="1"/>
</dbReference>
<evidence type="ECO:0000256" key="1">
    <source>
        <dbReference type="SAM" id="Phobius"/>
    </source>
</evidence>
<dbReference type="Pfam" id="PF01944">
    <property type="entry name" value="SpoIIM"/>
    <property type="match status" value="1"/>
</dbReference>
<feature type="transmembrane region" description="Helical" evidence="1">
    <location>
        <begin position="176"/>
        <end position="201"/>
    </location>
</feature>
<feature type="transmembrane region" description="Helical" evidence="1">
    <location>
        <begin position="123"/>
        <end position="156"/>
    </location>
</feature>
<sequence>MKFVKAGFYSHIRGNFFLYVLVLTALMIGTTTGAFTVNNITDIQREQIREYISKFYQIAKTIELSPVQIFKQSLLNNFVTVFLLWILGATIIGIPFIFLIVGMRGFTLGFSIGVLIKEMQMKGVLLTLLGVLPQNIFILLGILFTSVTAINFSVYLLKNKKFYFEELASQFISYTFAIYAGFLFIMLGCLIESYLTPYVLLLPIFSL</sequence>
<feature type="transmembrane region" description="Helical" evidence="1">
    <location>
        <begin position="16"/>
        <end position="37"/>
    </location>
</feature>
<dbReference type="EMBL" id="DOLB01000049">
    <property type="protein sequence ID" value="HBT48719.1"/>
    <property type="molecule type" value="Genomic_DNA"/>
</dbReference>
<dbReference type="Proteomes" id="UP000264445">
    <property type="component" value="Unassembled WGS sequence"/>
</dbReference>
<evidence type="ECO:0000313" key="2">
    <source>
        <dbReference type="EMBL" id="HBT48719.1"/>
    </source>
</evidence>